<feature type="compositionally biased region" description="Low complexity" evidence="6">
    <location>
        <begin position="14"/>
        <end position="34"/>
    </location>
</feature>
<evidence type="ECO:0000256" key="4">
    <source>
        <dbReference type="ARBA" id="ARBA00022801"/>
    </source>
</evidence>
<dbReference type="InterPro" id="IPR029030">
    <property type="entry name" value="Caspase-like_dom_sf"/>
</dbReference>
<dbReference type="InterPro" id="IPR002138">
    <property type="entry name" value="Pept_C14_p10"/>
</dbReference>
<dbReference type="Gene3D" id="3.40.50.1460">
    <property type="match status" value="1"/>
</dbReference>
<evidence type="ECO:0000259" key="7">
    <source>
        <dbReference type="PROSITE" id="PS50207"/>
    </source>
</evidence>
<dbReference type="Gene3D" id="2.60.220.30">
    <property type="match status" value="1"/>
</dbReference>
<name>A0ABP0FS58_CLALP</name>
<evidence type="ECO:0000313" key="9">
    <source>
        <dbReference type="EMBL" id="CAK8682476.1"/>
    </source>
</evidence>
<comment type="similarity">
    <text evidence="1 5">Belongs to the peptidase C14A family.</text>
</comment>
<dbReference type="PROSITE" id="PS50207">
    <property type="entry name" value="CASPASE_P10"/>
    <property type="match status" value="1"/>
</dbReference>
<evidence type="ECO:0000256" key="3">
    <source>
        <dbReference type="ARBA" id="ARBA00022703"/>
    </source>
</evidence>
<feature type="domain" description="Caspase family p10" evidence="7">
    <location>
        <begin position="882"/>
        <end position="936"/>
    </location>
</feature>
<accession>A0ABP0FS58</accession>
<protein>
    <recommendedName>
        <fullName evidence="11">Caspase</fullName>
    </recommendedName>
</protein>
<proteinExistence type="inferred from homology"/>
<dbReference type="PROSITE" id="PS50208">
    <property type="entry name" value="CASPASE_P20"/>
    <property type="match status" value="1"/>
</dbReference>
<keyword evidence="3" id="KW-0053">Apoptosis</keyword>
<evidence type="ECO:0000259" key="8">
    <source>
        <dbReference type="PROSITE" id="PS50208"/>
    </source>
</evidence>
<keyword evidence="10" id="KW-1185">Reference proteome</keyword>
<evidence type="ECO:0000313" key="10">
    <source>
        <dbReference type="Proteomes" id="UP001642483"/>
    </source>
</evidence>
<dbReference type="InterPro" id="IPR015917">
    <property type="entry name" value="Pept_C14A"/>
</dbReference>
<dbReference type="InterPro" id="IPR011600">
    <property type="entry name" value="Pept_C14_caspase"/>
</dbReference>
<dbReference type="InterPro" id="IPR002398">
    <property type="entry name" value="Pept_C14"/>
</dbReference>
<keyword evidence="2" id="KW-0645">Protease</keyword>
<dbReference type="EMBL" id="CAWYQH010000090">
    <property type="protein sequence ID" value="CAK8682476.1"/>
    <property type="molecule type" value="Genomic_DNA"/>
</dbReference>
<comment type="caution">
    <text evidence="9">The sequence shown here is derived from an EMBL/GenBank/DDBJ whole genome shotgun (WGS) entry which is preliminary data.</text>
</comment>
<dbReference type="SMART" id="SM00115">
    <property type="entry name" value="CASc"/>
    <property type="match status" value="1"/>
</dbReference>
<gene>
    <name evidence="9" type="ORF">CVLEPA_LOCUS13135</name>
</gene>
<reference evidence="9 10" key="1">
    <citation type="submission" date="2024-02" db="EMBL/GenBank/DDBJ databases">
        <authorList>
            <person name="Daric V."/>
            <person name="Darras S."/>
        </authorList>
    </citation>
    <scope>NUCLEOTIDE SEQUENCE [LARGE SCALE GENOMIC DNA]</scope>
</reference>
<evidence type="ECO:0000256" key="5">
    <source>
        <dbReference type="RuleBase" id="RU003971"/>
    </source>
</evidence>
<feature type="compositionally biased region" description="Polar residues" evidence="6">
    <location>
        <begin position="107"/>
        <end position="118"/>
    </location>
</feature>
<keyword evidence="4" id="KW-0378">Hydrolase</keyword>
<feature type="compositionally biased region" description="Basic residues" evidence="6">
    <location>
        <begin position="131"/>
        <end position="145"/>
    </location>
</feature>
<feature type="region of interest" description="Disordered" evidence="6">
    <location>
        <begin position="333"/>
        <end position="390"/>
    </location>
</feature>
<evidence type="ECO:0000256" key="2">
    <source>
        <dbReference type="ARBA" id="ARBA00022670"/>
    </source>
</evidence>
<dbReference type="InterPro" id="IPR001309">
    <property type="entry name" value="Pept_C14_p20"/>
</dbReference>
<feature type="region of interest" description="Disordered" evidence="6">
    <location>
        <begin position="1"/>
        <end position="41"/>
    </location>
</feature>
<dbReference type="Proteomes" id="UP001642483">
    <property type="component" value="Unassembled WGS sequence"/>
</dbReference>
<feature type="region of interest" description="Disordered" evidence="6">
    <location>
        <begin position="102"/>
        <end position="157"/>
    </location>
</feature>
<feature type="compositionally biased region" description="Basic and acidic residues" evidence="6">
    <location>
        <begin position="1"/>
        <end position="12"/>
    </location>
</feature>
<evidence type="ECO:0008006" key="11">
    <source>
        <dbReference type="Google" id="ProtNLM"/>
    </source>
</evidence>
<dbReference type="Pfam" id="PF00656">
    <property type="entry name" value="Peptidase_C14"/>
    <property type="match status" value="1"/>
</dbReference>
<dbReference type="PANTHER" id="PTHR47901:SF8">
    <property type="entry name" value="CASPASE-3"/>
    <property type="match status" value="1"/>
</dbReference>
<sequence length="940" mass="105170">MSELNKKSKRDAFSGTPGATGSSASEMEEGGSSSEKNKSYKEAAKDLSQSVKALCVSHIDDANPVKMFQFRVTCLETPPRIRGLPPSPAYPQKFGRDVALPGREVSENTGGKNDQSPLASAKGESATNETRKRRKKYKKNRKNRKLGGGPSERTQLRQTVPMVTRVEVSVSVWRSLTLTTLFEPSVRAKFIEPFIPRAVGSAGNVLVTKISEGSFNTNVLTRGSAAESELLQAYSSGKMREDLKKNLLKNVGEDIEVELTKYKEIRASEEDFDWIRKEVESYNAPKKFPPQAKEITFSSSPILSDESKVVNNLSASETKKLIVEKENENLIVKSIDREEEEEETEQYSGSEDGKTETAIALPAPSEGSERKSESSDSDDEPFEYTPIQTDAIIGRNGGRVEFDGCVIEIPEGAMKENMFFTFTLIYDDDEDPENIKLTPTLKCLPSYKFEKAVTITLPTCYLPDKSDVEMTARTNNGNDWIPLGNVPSQDKYSLSFEAMSFCRKDVISKRSGFNTKRMLFKCNMVCSESENPTIKWQILNYMGQSAKVDGQKCFLCEVKSGQNLILKLTSPNISFDHEESVIDSSEIFRGRTKARLTKIKRCFTISYIDTSMMSEEGSWFDVGILDQATGEELRGENIHLTSLTTSNIGQNAFLNWYEPNGKQVVVCNALQSRYDNHLDDEDIYQIVQKPKARVLFLFNTTFPSWPPKASLSQIEPNLDKLRQLFEGLGCSVKEEPNLSAGEMLATVKRFSKNTQQTDFCVLFIISHGGKDSGKDVVFGKDGESLTISEIVDCFFPAKCSSDLLDKPKLLFFHCCRGGITDTGVRRATPPELSATDLEPVLKQLLDEYVKQQPDCSANIPRSLHIVTIQSTSAGCASYFERFFYAVINVFSENAKDDHFMDLMTKVTRVMSRPSTERSKQLPIVIPHLDKSLYFFPGCHY</sequence>
<evidence type="ECO:0000256" key="6">
    <source>
        <dbReference type="SAM" id="MobiDB-lite"/>
    </source>
</evidence>
<dbReference type="SUPFAM" id="SSF52129">
    <property type="entry name" value="Caspase-like"/>
    <property type="match status" value="1"/>
</dbReference>
<dbReference type="PANTHER" id="PTHR47901">
    <property type="entry name" value="CASPASE RECRUITMENT DOMAIN-CONTAINING PROTEIN 18"/>
    <property type="match status" value="1"/>
</dbReference>
<evidence type="ECO:0000256" key="1">
    <source>
        <dbReference type="ARBA" id="ARBA00010134"/>
    </source>
</evidence>
<organism evidence="9 10">
    <name type="scientific">Clavelina lepadiformis</name>
    <name type="common">Light-bulb sea squirt</name>
    <name type="synonym">Ascidia lepadiformis</name>
    <dbReference type="NCBI Taxonomy" id="159417"/>
    <lineage>
        <taxon>Eukaryota</taxon>
        <taxon>Metazoa</taxon>
        <taxon>Chordata</taxon>
        <taxon>Tunicata</taxon>
        <taxon>Ascidiacea</taxon>
        <taxon>Aplousobranchia</taxon>
        <taxon>Clavelinidae</taxon>
        <taxon>Clavelina</taxon>
    </lineage>
</organism>
<feature type="domain" description="Caspase family p20" evidence="8">
    <location>
        <begin position="690"/>
        <end position="817"/>
    </location>
</feature>
<dbReference type="PRINTS" id="PR00376">
    <property type="entry name" value="IL1BCENZYME"/>
</dbReference>